<dbReference type="GO" id="GO:0006694">
    <property type="term" value="P:steroid biosynthetic process"/>
    <property type="evidence" value="ECO:0007669"/>
    <property type="project" value="InterPro"/>
</dbReference>
<dbReference type="Proteomes" id="UP000478417">
    <property type="component" value="Unassembled WGS sequence"/>
</dbReference>
<gene>
    <name evidence="2" type="ORF">G0Q06_03030</name>
</gene>
<dbReference type="GO" id="GO:0005737">
    <property type="term" value="C:cytoplasm"/>
    <property type="evidence" value="ECO:0007669"/>
    <property type="project" value="TreeGrafter"/>
</dbReference>
<evidence type="ECO:0000313" key="2">
    <source>
        <dbReference type="EMBL" id="NDV61417.1"/>
    </source>
</evidence>
<evidence type="ECO:0000259" key="1">
    <source>
        <dbReference type="Pfam" id="PF01073"/>
    </source>
</evidence>
<dbReference type="GO" id="GO:0016616">
    <property type="term" value="F:oxidoreductase activity, acting on the CH-OH group of donors, NAD or NADP as acceptor"/>
    <property type="evidence" value="ECO:0007669"/>
    <property type="project" value="InterPro"/>
</dbReference>
<sequence length="336" mass="37345">MKILVTGGGGFLGRYIVDGLLLKGHRVVAFQRRAHPELEARGVEVVRGSLGERESLTRALQGCDAVVHTAAKAGVWGLRKDFFEINHEGTRNVCDCMQAQGIQKLVYCSTPSVVFNGEAFEGADESLPYGRNWLCHYAESKALAEEHALQWGRSGHGKVIALRPHLIWGIGDPHLLPKVIQRSRAGRLRIIGDGNNRVDISRVENVAAAHLLALEALDRPSAVNRPYFISQGEPVRLWEWINSLLRKVDVPVLQKKISLSAAYRIGAVCEGLWALAQRQSVPPMTRFVAVELAKSHWFSIEAARRELGYRPEDFPIEEGMDCYAKAWLEGNTPEEA</sequence>
<comment type="caution">
    <text evidence="2">The sequence shown here is derived from an EMBL/GenBank/DDBJ whole genome shotgun (WGS) entry which is preliminary data.</text>
</comment>
<accession>A0A6B2M066</accession>
<organism evidence="2 3">
    <name type="scientific">Oceanipulchritudo coccoides</name>
    <dbReference type="NCBI Taxonomy" id="2706888"/>
    <lineage>
        <taxon>Bacteria</taxon>
        <taxon>Pseudomonadati</taxon>
        <taxon>Verrucomicrobiota</taxon>
        <taxon>Opitutia</taxon>
        <taxon>Puniceicoccales</taxon>
        <taxon>Oceanipulchritudinaceae</taxon>
        <taxon>Oceanipulchritudo</taxon>
    </lineage>
</organism>
<evidence type="ECO:0000313" key="3">
    <source>
        <dbReference type="Proteomes" id="UP000478417"/>
    </source>
</evidence>
<dbReference type="EMBL" id="JAAGNX010000001">
    <property type="protein sequence ID" value="NDV61417.1"/>
    <property type="molecule type" value="Genomic_DNA"/>
</dbReference>
<dbReference type="SUPFAM" id="SSF51735">
    <property type="entry name" value="NAD(P)-binding Rossmann-fold domains"/>
    <property type="match status" value="1"/>
</dbReference>
<dbReference type="RefSeq" id="WP_163962339.1">
    <property type="nucleotide sequence ID" value="NZ_JAAGNX010000001.1"/>
</dbReference>
<name>A0A6B2M066_9BACT</name>
<dbReference type="Gene3D" id="3.40.50.720">
    <property type="entry name" value="NAD(P)-binding Rossmann-like Domain"/>
    <property type="match status" value="1"/>
</dbReference>
<dbReference type="InterPro" id="IPR002225">
    <property type="entry name" value="3Beta_OHSteriod_DH/Estase"/>
</dbReference>
<proteinExistence type="predicted"/>
<dbReference type="AlphaFoldDB" id="A0A6B2M066"/>
<dbReference type="InterPro" id="IPR051783">
    <property type="entry name" value="NAD(P)-dependent_oxidoreduct"/>
</dbReference>
<dbReference type="PANTHER" id="PTHR48079">
    <property type="entry name" value="PROTEIN YEEZ"/>
    <property type="match status" value="1"/>
</dbReference>
<dbReference type="GO" id="GO:0004029">
    <property type="term" value="F:aldehyde dehydrogenase (NAD+) activity"/>
    <property type="evidence" value="ECO:0007669"/>
    <property type="project" value="TreeGrafter"/>
</dbReference>
<dbReference type="Pfam" id="PF01073">
    <property type="entry name" value="3Beta_HSD"/>
    <property type="match status" value="1"/>
</dbReference>
<dbReference type="PANTHER" id="PTHR48079:SF6">
    <property type="entry name" value="NAD(P)-BINDING DOMAIN-CONTAINING PROTEIN-RELATED"/>
    <property type="match status" value="1"/>
</dbReference>
<keyword evidence="3" id="KW-1185">Reference proteome</keyword>
<feature type="domain" description="3-beta hydroxysteroid dehydrogenase/isomerase" evidence="1">
    <location>
        <begin position="4"/>
        <end position="251"/>
    </location>
</feature>
<dbReference type="InterPro" id="IPR036291">
    <property type="entry name" value="NAD(P)-bd_dom_sf"/>
</dbReference>
<reference evidence="2 3" key="1">
    <citation type="submission" date="2020-02" db="EMBL/GenBank/DDBJ databases">
        <title>Albibacoteraceae fam. nov., the first described family within the subdivision 4 Verrucomicrobia.</title>
        <authorList>
            <person name="Xi F."/>
        </authorList>
    </citation>
    <scope>NUCLEOTIDE SEQUENCE [LARGE SCALE GENOMIC DNA]</scope>
    <source>
        <strain evidence="2 3">CK1056</strain>
    </source>
</reference>
<protein>
    <submittedName>
        <fullName evidence="2">NAD-dependent epimerase/dehydratase family protein</fullName>
    </submittedName>
</protein>